<keyword evidence="9" id="KW-1185">Reference proteome</keyword>
<organism evidence="8 9">
    <name type="scientific">Holothuria leucospilota</name>
    <name type="common">Black long sea cucumber</name>
    <name type="synonym">Mertensiothuria leucospilota</name>
    <dbReference type="NCBI Taxonomy" id="206669"/>
    <lineage>
        <taxon>Eukaryota</taxon>
        <taxon>Metazoa</taxon>
        <taxon>Echinodermata</taxon>
        <taxon>Eleutherozoa</taxon>
        <taxon>Echinozoa</taxon>
        <taxon>Holothuroidea</taxon>
        <taxon>Aspidochirotacea</taxon>
        <taxon>Aspidochirotida</taxon>
        <taxon>Holothuriidae</taxon>
        <taxon>Holothuria</taxon>
    </lineage>
</organism>
<evidence type="ECO:0000256" key="4">
    <source>
        <dbReference type="ARBA" id="ARBA00022989"/>
    </source>
</evidence>
<dbReference type="OrthoDB" id="515887at2759"/>
<comment type="caution">
    <text evidence="8">The sequence shown here is derived from an EMBL/GenBank/DDBJ whole genome shotgun (WGS) entry which is preliminary data.</text>
</comment>
<dbReference type="PANTHER" id="PTHR16172">
    <property type="entry name" value="MAJOR FACILITATOR SUPERFAMILY DOMAIN-CONTAINING PROTEIN 6-LIKE"/>
    <property type="match status" value="1"/>
</dbReference>
<gene>
    <name evidence="8" type="ORF">HOLleu_18616</name>
</gene>
<comment type="subcellular location">
    <subcellularLocation>
        <location evidence="1">Membrane</location>
        <topology evidence="1">Multi-pass membrane protein</topology>
    </subcellularLocation>
</comment>
<feature type="transmembrane region" description="Helical" evidence="6">
    <location>
        <begin position="378"/>
        <end position="397"/>
    </location>
</feature>
<evidence type="ECO:0000259" key="7">
    <source>
        <dbReference type="PROSITE" id="PS50850"/>
    </source>
</evidence>
<evidence type="ECO:0000256" key="3">
    <source>
        <dbReference type="ARBA" id="ARBA00022692"/>
    </source>
</evidence>
<dbReference type="GO" id="GO:0016020">
    <property type="term" value="C:membrane"/>
    <property type="evidence" value="ECO:0007669"/>
    <property type="project" value="UniProtKB-SubCell"/>
</dbReference>
<feature type="domain" description="Major facilitator superfamily (MFS) profile" evidence="7">
    <location>
        <begin position="313"/>
        <end position="451"/>
    </location>
</feature>
<dbReference type="InterPro" id="IPR024989">
    <property type="entry name" value="MFS_assoc_dom"/>
</dbReference>
<dbReference type="PANTHER" id="PTHR16172:SF42">
    <property type="entry name" value="MAJOR FACILITATOR SUPERFAMILY (MFS) PROFILE DOMAIN-CONTAINING PROTEIN"/>
    <property type="match status" value="1"/>
</dbReference>
<feature type="transmembrane region" description="Helical" evidence="6">
    <location>
        <begin position="37"/>
        <end position="53"/>
    </location>
</feature>
<name>A0A9Q1H9K5_HOLLE</name>
<accession>A0A9Q1H9K5</accession>
<feature type="transmembrane region" description="Helical" evidence="6">
    <location>
        <begin position="65"/>
        <end position="85"/>
    </location>
</feature>
<feature type="transmembrane region" description="Helical" evidence="6">
    <location>
        <begin position="314"/>
        <end position="339"/>
    </location>
</feature>
<dbReference type="InterPro" id="IPR036259">
    <property type="entry name" value="MFS_trans_sf"/>
</dbReference>
<feature type="transmembrane region" description="Helical" evidence="6">
    <location>
        <begin position="272"/>
        <end position="293"/>
    </location>
</feature>
<dbReference type="AlphaFoldDB" id="A0A9Q1H9K5"/>
<dbReference type="SUPFAM" id="SSF103473">
    <property type="entry name" value="MFS general substrate transporter"/>
    <property type="match status" value="1"/>
</dbReference>
<evidence type="ECO:0000313" key="9">
    <source>
        <dbReference type="Proteomes" id="UP001152320"/>
    </source>
</evidence>
<dbReference type="EMBL" id="JAIZAY010000008">
    <property type="protein sequence ID" value="KAJ8037725.1"/>
    <property type="molecule type" value="Genomic_DNA"/>
</dbReference>
<reference evidence="8" key="1">
    <citation type="submission" date="2021-10" db="EMBL/GenBank/DDBJ databases">
        <title>Tropical sea cucumber genome reveals ecological adaptation and Cuvierian tubules defense mechanism.</title>
        <authorList>
            <person name="Chen T."/>
        </authorList>
    </citation>
    <scope>NUCLEOTIDE SEQUENCE</scope>
    <source>
        <strain evidence="8">Nanhai2018</strain>
        <tissue evidence="8">Muscle</tissue>
    </source>
</reference>
<keyword evidence="3 6" id="KW-0812">Transmembrane</keyword>
<proteinExistence type="inferred from homology"/>
<evidence type="ECO:0000256" key="2">
    <source>
        <dbReference type="ARBA" id="ARBA00005241"/>
    </source>
</evidence>
<dbReference type="Pfam" id="PF12832">
    <property type="entry name" value="MFS_1_like"/>
    <property type="match status" value="1"/>
</dbReference>
<dbReference type="GO" id="GO:0022857">
    <property type="term" value="F:transmembrane transporter activity"/>
    <property type="evidence" value="ECO:0007669"/>
    <property type="project" value="InterPro"/>
</dbReference>
<dbReference type="InterPro" id="IPR051717">
    <property type="entry name" value="MFS_MFSD6"/>
</dbReference>
<evidence type="ECO:0000256" key="5">
    <source>
        <dbReference type="ARBA" id="ARBA00023136"/>
    </source>
</evidence>
<feature type="transmembrane region" description="Helical" evidence="6">
    <location>
        <begin position="231"/>
        <end position="252"/>
    </location>
</feature>
<keyword evidence="4 6" id="KW-1133">Transmembrane helix</keyword>
<evidence type="ECO:0000256" key="1">
    <source>
        <dbReference type="ARBA" id="ARBA00004141"/>
    </source>
</evidence>
<evidence type="ECO:0000256" key="6">
    <source>
        <dbReference type="SAM" id="Phobius"/>
    </source>
</evidence>
<dbReference type="Gene3D" id="1.20.1250.20">
    <property type="entry name" value="MFS general substrate transporter like domains"/>
    <property type="match status" value="2"/>
</dbReference>
<protein>
    <submittedName>
        <fullName evidence="8">Major facilitator superfamily domain-containing protein 6</fullName>
    </submittedName>
</protein>
<sequence length="451" mass="49396">MTSYDEKQALIDSHHRDDENVSTSWLSVNTKFLPVKLFYFIYISSTAAVQPYLPLCLFEMGLNTFQVGIIRCIGPVTSFTASPMWGLLSDKYQAHRVIMILCALLSSLSTPTLLLVPPVEYYGSSTFNGINRHNLNNSGRANHFQIQEGNISDDYLADFNGHVPSDIPAEGLPTEVTQELFPSVSIVTFSLLTVIVTISSTLLAGIIPLLDANTVELCKKYPGATYGGQRWPGALAVIVLSPFAGLLIDFYQNYEKRNITGVYFLSNSYTPSFLLFSVLMLLSVVPLLKVEVVSKRAPKSISKELITLFCDADVIMTFIVVFVAGVCRGIVDAFLFIFLGEIGASKTLMSLSLVLTCVTEVPCLIYAGKVIDILGNDIVFCLGLLAYVVRFGGYSFLHNPWMVLPIETLHGICYGLLWPNCTEYANGIAPEGMAATLQSIMHATKAGIGVK</sequence>
<dbReference type="InterPro" id="IPR020846">
    <property type="entry name" value="MFS_dom"/>
</dbReference>
<dbReference type="PROSITE" id="PS50850">
    <property type="entry name" value="MFS"/>
    <property type="match status" value="1"/>
</dbReference>
<comment type="similarity">
    <text evidence="2">Belongs to the major facilitator superfamily. MFSD6 family.</text>
</comment>
<feature type="transmembrane region" description="Helical" evidence="6">
    <location>
        <begin position="186"/>
        <end position="210"/>
    </location>
</feature>
<dbReference type="Proteomes" id="UP001152320">
    <property type="component" value="Chromosome 8"/>
</dbReference>
<keyword evidence="5 6" id="KW-0472">Membrane</keyword>
<evidence type="ECO:0000313" key="8">
    <source>
        <dbReference type="EMBL" id="KAJ8037725.1"/>
    </source>
</evidence>